<evidence type="ECO:0000313" key="1">
    <source>
        <dbReference type="EMBL" id="OHT21172.1"/>
    </source>
</evidence>
<comment type="caution">
    <text evidence="1">The sequence shown here is derived from an EMBL/GenBank/DDBJ whole genome shotgun (WGS) entry which is preliminary data.</text>
</comment>
<dbReference type="SMART" id="SM00882">
    <property type="entry name" value="CoA_trans"/>
    <property type="match status" value="1"/>
</dbReference>
<keyword evidence="1" id="KW-0808">Transferase</keyword>
<sequence>MGSCMGFRPVSDLSFDKRMTVDDIVGRIKDGMTIGMGGWATRRKPMALARAIARSDLKDLTLVAPYGGPEIGILAASGKLKKLVFAFASMDQIPIEPHFKNARQAGLPVLELDEGMAHWMLRCAAMKLPFLPTRVGIGTSIIEQPGFATVKSPFEDGEELVAVPPLKLDIALIHVHRSDEKGNVLVLSPDPFFDELLARAADEVYATAEKIVSTAELDMRANARFNLFERSVLTGVAEAPFGAHPTSAQPDYEIDMKHLKTYVASAETPEAWEAYRQQFVAVDADAYLAAVGGADAVLASPRPVY</sequence>
<reference evidence="1 2" key="1">
    <citation type="submission" date="2016-09" db="EMBL/GenBank/DDBJ databases">
        <title>Metabolic pathway, cell adaptation mechanisms and a novel monoxygenase revealed through proteogenomic-transcription analysis of a Sphingomonas haloaromaticamans strain degrading the fungicide ortho-phenylphenol.</title>
        <authorList>
            <person name="Perruchon C."/>
            <person name="Papadopoulou E.S."/>
            <person name="Rousidou C."/>
            <person name="Vasileiadis S."/>
            <person name="Tanou G."/>
            <person name="Amoutzias G."/>
            <person name="Molassiotis A."/>
            <person name="Karpouzas D.G."/>
        </authorList>
    </citation>
    <scope>NUCLEOTIDE SEQUENCE [LARGE SCALE GENOMIC DNA]</scope>
    <source>
        <strain evidence="1 2">P3</strain>
    </source>
</reference>
<dbReference type="EMBL" id="MIPT01000001">
    <property type="protein sequence ID" value="OHT21172.1"/>
    <property type="molecule type" value="Genomic_DNA"/>
</dbReference>
<name>A0A1S1HH52_9SPHN</name>
<dbReference type="InterPro" id="IPR004165">
    <property type="entry name" value="CoA_trans_fam_I"/>
</dbReference>
<proteinExistence type="predicted"/>
<organism evidence="1 2">
    <name type="scientific">Edaphosphingomonas haloaromaticamans</name>
    <dbReference type="NCBI Taxonomy" id="653954"/>
    <lineage>
        <taxon>Bacteria</taxon>
        <taxon>Pseudomonadati</taxon>
        <taxon>Pseudomonadota</taxon>
        <taxon>Alphaproteobacteria</taxon>
        <taxon>Sphingomonadales</taxon>
        <taxon>Rhizorhabdaceae</taxon>
        <taxon>Edaphosphingomonas</taxon>
    </lineage>
</organism>
<keyword evidence="2" id="KW-1185">Reference proteome</keyword>
<dbReference type="Pfam" id="PF01144">
    <property type="entry name" value="CoA_trans"/>
    <property type="match status" value="1"/>
</dbReference>
<accession>A0A1S1HH52</accession>
<protein>
    <submittedName>
        <fullName evidence="1">Glutaconate CoA-transferase subunit A</fullName>
        <ecNumber evidence="1">2.8.3.12</ecNumber>
    </submittedName>
</protein>
<evidence type="ECO:0000313" key="2">
    <source>
        <dbReference type="Proteomes" id="UP000179467"/>
    </source>
</evidence>
<dbReference type="EC" id="2.8.3.12" evidence="1"/>
<dbReference type="SUPFAM" id="SSF100950">
    <property type="entry name" value="NagB/RpiA/CoA transferase-like"/>
    <property type="match status" value="1"/>
</dbReference>
<dbReference type="InterPro" id="IPR037171">
    <property type="entry name" value="NagB/RpiA_transferase-like"/>
</dbReference>
<dbReference type="PANTHER" id="PTHR43293">
    <property type="entry name" value="ACETATE COA-TRANSFERASE YDIF"/>
    <property type="match status" value="1"/>
</dbReference>
<dbReference type="Proteomes" id="UP000179467">
    <property type="component" value="Unassembled WGS sequence"/>
</dbReference>
<dbReference type="AlphaFoldDB" id="A0A1S1HH52"/>
<gene>
    <name evidence="1" type="primary">gctA</name>
    <name evidence="1" type="ORF">BHE75_03177</name>
</gene>
<dbReference type="Gene3D" id="3.30.30.40">
    <property type="match status" value="1"/>
</dbReference>
<dbReference type="Gene3D" id="3.40.1080.10">
    <property type="entry name" value="Glutaconate Coenzyme A-transferase"/>
    <property type="match status" value="1"/>
</dbReference>
<dbReference type="GO" id="GO:0018730">
    <property type="term" value="F:glutaconate CoA-transferase activity"/>
    <property type="evidence" value="ECO:0007669"/>
    <property type="project" value="UniProtKB-EC"/>
</dbReference>
<dbReference type="PANTHER" id="PTHR43293:SF3">
    <property type="entry name" value="CHOLESTEROL RING-CLEAVING HYDROLASE IPDB SUBUNIT"/>
    <property type="match status" value="1"/>
</dbReference>